<dbReference type="Gene3D" id="3.90.226.10">
    <property type="entry name" value="2-enoyl-CoA Hydratase, Chain A, domain 1"/>
    <property type="match status" value="1"/>
</dbReference>
<dbReference type="SUPFAM" id="SSF52096">
    <property type="entry name" value="ClpP/crotonase"/>
    <property type="match status" value="1"/>
</dbReference>
<gene>
    <name evidence="1" type="ordered locus">Tbis_0413</name>
</gene>
<accession>D6Y487</accession>
<proteinExistence type="predicted"/>
<name>D6Y487_THEBD</name>
<dbReference type="OrthoDB" id="9777711at2"/>
<evidence type="ECO:0000313" key="1">
    <source>
        <dbReference type="EMBL" id="ADG87141.1"/>
    </source>
</evidence>
<dbReference type="GO" id="GO:0006635">
    <property type="term" value="P:fatty acid beta-oxidation"/>
    <property type="evidence" value="ECO:0007669"/>
    <property type="project" value="TreeGrafter"/>
</dbReference>
<dbReference type="Pfam" id="PF00378">
    <property type="entry name" value="ECH_1"/>
    <property type="match status" value="1"/>
</dbReference>
<sequence length="251" mass="26655">MQGLILTQVDGPVATIVLNRPERHNSLVPELLRDLLTALEKVADARAVVLAAEGRSFSTGGDVRAFAERDGDALRDYANELVGLLGETMLAIMRLPAPVIAAVHGMVTGGSLGLLLASDIVLIHPSVTIAPWYTTVGFAPDGGWTALLPYRIGASRAAVVQYTNTPIDAETAVAWGLATRVESDVRRAAAELARTIAGQRPGAVRATKRLINGDLDAIAARLDAEREAFVRQITTPEAREGMTAFLSRAAR</sequence>
<dbReference type="HOGENOM" id="CLU_009834_7_2_11"/>
<dbReference type="eggNOG" id="COG1024">
    <property type="taxonomic scope" value="Bacteria"/>
</dbReference>
<dbReference type="AlphaFoldDB" id="D6Y487"/>
<protein>
    <submittedName>
        <fullName evidence="1">Enoyl-CoA hydratase/isomerase</fullName>
    </submittedName>
</protein>
<keyword evidence="1" id="KW-0413">Isomerase</keyword>
<dbReference type="PANTHER" id="PTHR11941:SF54">
    <property type="entry name" value="ENOYL-COA HYDRATASE, MITOCHONDRIAL"/>
    <property type="match status" value="1"/>
</dbReference>
<dbReference type="InterPro" id="IPR029045">
    <property type="entry name" value="ClpP/crotonase-like_dom_sf"/>
</dbReference>
<keyword evidence="2" id="KW-1185">Reference proteome</keyword>
<dbReference type="Proteomes" id="UP000006640">
    <property type="component" value="Chromosome"/>
</dbReference>
<dbReference type="InterPro" id="IPR001753">
    <property type="entry name" value="Enoyl-CoA_hydra/iso"/>
</dbReference>
<dbReference type="STRING" id="469371.Tbis_0413"/>
<dbReference type="KEGG" id="tbi:Tbis_0413"/>
<evidence type="ECO:0000313" key="2">
    <source>
        <dbReference type="Proteomes" id="UP000006640"/>
    </source>
</evidence>
<dbReference type="RefSeq" id="WP_013130674.1">
    <property type="nucleotide sequence ID" value="NC_014165.1"/>
</dbReference>
<dbReference type="GO" id="GO:0016853">
    <property type="term" value="F:isomerase activity"/>
    <property type="evidence" value="ECO:0007669"/>
    <property type="project" value="UniProtKB-KW"/>
</dbReference>
<dbReference type="PANTHER" id="PTHR11941">
    <property type="entry name" value="ENOYL-COA HYDRATASE-RELATED"/>
    <property type="match status" value="1"/>
</dbReference>
<reference evidence="1 2" key="1">
    <citation type="submission" date="2010-01" db="EMBL/GenBank/DDBJ databases">
        <title>The complete genome of Thermobispora bispora DSM 43833.</title>
        <authorList>
            <consortium name="US DOE Joint Genome Institute (JGI-PGF)"/>
            <person name="Lucas S."/>
            <person name="Copeland A."/>
            <person name="Lapidus A."/>
            <person name="Glavina del Rio T."/>
            <person name="Dalin E."/>
            <person name="Tice H."/>
            <person name="Bruce D."/>
            <person name="Goodwin L."/>
            <person name="Pitluck S."/>
            <person name="Kyrpides N."/>
            <person name="Mavromatis K."/>
            <person name="Ivanova N."/>
            <person name="Mikhailova N."/>
            <person name="Chertkov O."/>
            <person name="Brettin T."/>
            <person name="Detter J.C."/>
            <person name="Han C."/>
            <person name="Larimer F."/>
            <person name="Land M."/>
            <person name="Hauser L."/>
            <person name="Markowitz V."/>
            <person name="Cheng J.-F."/>
            <person name="Hugenholtz P."/>
            <person name="Woyke T."/>
            <person name="Wu D."/>
            <person name="Jando M."/>
            <person name="Schneider S."/>
            <person name="Klenk H.-P."/>
            <person name="Eisen J.A."/>
        </authorList>
    </citation>
    <scope>NUCLEOTIDE SEQUENCE [LARGE SCALE GENOMIC DNA]</scope>
    <source>
        <strain evidence="2">ATCC 19993 / DSM 43833 / CBS 139.67 / JCM 10125 / KCTC 9307 / NBRC 14880 / R51</strain>
    </source>
</reference>
<dbReference type="CDD" id="cd06558">
    <property type="entry name" value="crotonase-like"/>
    <property type="match status" value="1"/>
</dbReference>
<dbReference type="EMBL" id="CP001874">
    <property type="protein sequence ID" value="ADG87141.1"/>
    <property type="molecule type" value="Genomic_DNA"/>
</dbReference>
<organism evidence="1 2">
    <name type="scientific">Thermobispora bispora (strain ATCC 19993 / DSM 43833 / CBS 139.67 / JCM 10125 / KCTC 9307 / NBRC 14880 / R51)</name>
    <dbReference type="NCBI Taxonomy" id="469371"/>
    <lineage>
        <taxon>Bacteria</taxon>
        <taxon>Bacillati</taxon>
        <taxon>Actinomycetota</taxon>
        <taxon>Actinomycetes</taxon>
        <taxon>Streptosporangiales</taxon>
        <taxon>Streptosporangiaceae</taxon>
        <taxon>Thermobispora</taxon>
    </lineage>
</organism>